<dbReference type="STRING" id="1618384.UW68_C0059G0009"/>
<dbReference type="AlphaFoldDB" id="A0A0G1LS31"/>
<dbReference type="Gene3D" id="2.10.260.10">
    <property type="match status" value="1"/>
</dbReference>
<dbReference type="InterPro" id="IPR007159">
    <property type="entry name" value="SpoVT-AbrB_dom"/>
</dbReference>
<name>A0A0G1LS31_9BACT</name>
<accession>A0A0G1LS31</accession>
<dbReference type="NCBIfam" id="TIGR01439">
    <property type="entry name" value="lp_hng_hel_AbrB"/>
    <property type="match status" value="1"/>
</dbReference>
<dbReference type="InterPro" id="IPR037914">
    <property type="entry name" value="SpoVT-AbrB_sf"/>
</dbReference>
<dbReference type="Pfam" id="PF04014">
    <property type="entry name" value="MazE_antitoxin"/>
    <property type="match status" value="1"/>
</dbReference>
<keyword evidence="1" id="KW-0238">DNA-binding</keyword>
<sequence length="82" mass="9458">MGELIEIGKISSRGQIAIPSDIRKELDLKEGQRVLFFLGDDTLIIKKINSQTFEELTKPLRDAKKKIKESEVNALIHRLRKR</sequence>
<dbReference type="PROSITE" id="PS51740">
    <property type="entry name" value="SPOVT_ABRB"/>
    <property type="match status" value="1"/>
</dbReference>
<evidence type="ECO:0000259" key="2">
    <source>
        <dbReference type="PROSITE" id="PS51740"/>
    </source>
</evidence>
<dbReference type="SUPFAM" id="SSF89447">
    <property type="entry name" value="AbrB/MazE/MraZ-like"/>
    <property type="match status" value="1"/>
</dbReference>
<evidence type="ECO:0000313" key="4">
    <source>
        <dbReference type="Proteomes" id="UP000034835"/>
    </source>
</evidence>
<protein>
    <submittedName>
        <fullName evidence="3">Transcription regulator, SpoVT/AbrB family</fullName>
    </submittedName>
</protein>
<reference evidence="3 4" key="1">
    <citation type="journal article" date="2015" name="Nature">
        <title>rRNA introns, odd ribosomes, and small enigmatic genomes across a large radiation of phyla.</title>
        <authorList>
            <person name="Brown C.T."/>
            <person name="Hug L.A."/>
            <person name="Thomas B.C."/>
            <person name="Sharon I."/>
            <person name="Castelle C.J."/>
            <person name="Singh A."/>
            <person name="Wilkins M.J."/>
            <person name="Williams K.H."/>
            <person name="Banfield J.F."/>
        </authorList>
    </citation>
    <scope>NUCLEOTIDE SEQUENCE [LARGE SCALE GENOMIC DNA]</scope>
</reference>
<evidence type="ECO:0000256" key="1">
    <source>
        <dbReference type="PROSITE-ProRule" id="PRU01076"/>
    </source>
</evidence>
<evidence type="ECO:0000313" key="3">
    <source>
        <dbReference type="EMBL" id="KKT71667.1"/>
    </source>
</evidence>
<dbReference type="Proteomes" id="UP000034835">
    <property type="component" value="Unassembled WGS sequence"/>
</dbReference>
<dbReference type="GO" id="GO:0003677">
    <property type="term" value="F:DNA binding"/>
    <property type="evidence" value="ECO:0007669"/>
    <property type="project" value="UniProtKB-UniRule"/>
</dbReference>
<organism evidence="3 4">
    <name type="scientific">Candidatus Collierbacteria bacterium GW2011_GWB1_44_6</name>
    <dbReference type="NCBI Taxonomy" id="1618384"/>
    <lineage>
        <taxon>Bacteria</taxon>
        <taxon>Candidatus Collieribacteriota</taxon>
    </lineage>
</organism>
<proteinExistence type="predicted"/>
<dbReference type="SMART" id="SM00966">
    <property type="entry name" value="SpoVT_AbrB"/>
    <property type="match status" value="1"/>
</dbReference>
<comment type="caution">
    <text evidence="3">The sequence shown here is derived from an EMBL/GenBank/DDBJ whole genome shotgun (WGS) entry which is preliminary data.</text>
</comment>
<feature type="domain" description="SpoVT-AbrB" evidence="2">
    <location>
        <begin position="5"/>
        <end position="50"/>
    </location>
</feature>
<dbReference type="EMBL" id="LCJG01000059">
    <property type="protein sequence ID" value="KKT71667.1"/>
    <property type="molecule type" value="Genomic_DNA"/>
</dbReference>
<gene>
    <name evidence="3" type="ORF">UW68_C0059G0009</name>
</gene>